<keyword evidence="1" id="KW-0472">Membrane</keyword>
<proteinExistence type="predicted"/>
<keyword evidence="1" id="KW-0812">Transmembrane</keyword>
<dbReference type="EMBL" id="BMOS01000004">
    <property type="protein sequence ID" value="GGN52854.1"/>
    <property type="molecule type" value="Genomic_DNA"/>
</dbReference>
<reference evidence="2" key="1">
    <citation type="journal article" date="2014" name="Int. J. Syst. Evol. Microbiol.">
        <title>Complete genome sequence of Corynebacterium casei LMG S-19264T (=DSM 44701T), isolated from a smear-ripened cheese.</title>
        <authorList>
            <consortium name="US DOE Joint Genome Institute (JGI-PGF)"/>
            <person name="Walter F."/>
            <person name="Albersmeier A."/>
            <person name="Kalinowski J."/>
            <person name="Ruckert C."/>
        </authorList>
    </citation>
    <scope>NUCLEOTIDE SEQUENCE</scope>
    <source>
        <strain evidence="2">JCM 17251</strain>
    </source>
</reference>
<evidence type="ECO:0000256" key="1">
    <source>
        <dbReference type="SAM" id="Phobius"/>
    </source>
</evidence>
<sequence>MQEELVDQCFVILFSAGILIHYFYGNSGLDLLEGLTQNLVLLVIILLAPLIFLPLEGEGVISTESAPACM</sequence>
<keyword evidence="3" id="KW-1185">Reference proteome</keyword>
<keyword evidence="1" id="KW-1133">Transmembrane helix</keyword>
<name>A0A917XT83_9BACI</name>
<organism evidence="2 3">
    <name type="scientific">Oceanobacillus indicireducens</name>
    <dbReference type="NCBI Taxonomy" id="1004261"/>
    <lineage>
        <taxon>Bacteria</taxon>
        <taxon>Bacillati</taxon>
        <taxon>Bacillota</taxon>
        <taxon>Bacilli</taxon>
        <taxon>Bacillales</taxon>
        <taxon>Bacillaceae</taxon>
        <taxon>Oceanobacillus</taxon>
    </lineage>
</organism>
<feature type="transmembrane region" description="Helical" evidence="1">
    <location>
        <begin position="5"/>
        <end position="24"/>
    </location>
</feature>
<comment type="caution">
    <text evidence="2">The sequence shown here is derived from an EMBL/GenBank/DDBJ whole genome shotgun (WGS) entry which is preliminary data.</text>
</comment>
<dbReference type="RefSeq" id="WP_229782563.1">
    <property type="nucleotide sequence ID" value="NZ_BMOS01000004.1"/>
</dbReference>
<evidence type="ECO:0000313" key="3">
    <source>
        <dbReference type="Proteomes" id="UP000624041"/>
    </source>
</evidence>
<dbReference type="AlphaFoldDB" id="A0A917XT83"/>
<evidence type="ECO:0000313" key="2">
    <source>
        <dbReference type="EMBL" id="GGN52854.1"/>
    </source>
</evidence>
<reference evidence="2" key="2">
    <citation type="submission" date="2020-09" db="EMBL/GenBank/DDBJ databases">
        <authorList>
            <person name="Sun Q."/>
            <person name="Ohkuma M."/>
        </authorList>
    </citation>
    <scope>NUCLEOTIDE SEQUENCE</scope>
    <source>
        <strain evidence="2">JCM 17251</strain>
    </source>
</reference>
<gene>
    <name evidence="2" type="ORF">GCM10007971_08900</name>
</gene>
<dbReference type="Proteomes" id="UP000624041">
    <property type="component" value="Unassembled WGS sequence"/>
</dbReference>
<accession>A0A917XT83</accession>
<feature type="transmembrane region" description="Helical" evidence="1">
    <location>
        <begin position="36"/>
        <end position="55"/>
    </location>
</feature>
<protein>
    <submittedName>
        <fullName evidence="2">Uncharacterized protein</fullName>
    </submittedName>
</protein>